<gene>
    <name evidence="1" type="ORF">DK846_02980</name>
</gene>
<evidence type="ECO:0000313" key="1">
    <source>
        <dbReference type="EMBL" id="PWR74135.1"/>
    </source>
</evidence>
<proteinExistence type="predicted"/>
<sequence>MSPDLIVSFSIHGNESYNKIPILTIKSASSSDSSAALIMSTKKIKLNTKNRGKEILVKKGNYLRFFITATYHPMRSSDHK</sequence>
<dbReference type="EMBL" id="QGMY01000002">
    <property type="protein sequence ID" value="PWR74135.1"/>
    <property type="molecule type" value="Genomic_DNA"/>
</dbReference>
<name>A0A2V2N6L3_9EURY</name>
<reference evidence="1 2" key="1">
    <citation type="submission" date="2018-05" db="EMBL/GenBank/DDBJ databases">
        <title>Draft genome of Methanospirillum lacunae Ki8-1.</title>
        <authorList>
            <person name="Dueholm M.S."/>
            <person name="Nielsen P.H."/>
            <person name="Bakmann L.F."/>
            <person name="Otzen D.E."/>
        </authorList>
    </citation>
    <scope>NUCLEOTIDE SEQUENCE [LARGE SCALE GENOMIC DNA]</scope>
    <source>
        <strain evidence="1 2">Ki8-1</strain>
    </source>
</reference>
<dbReference type="Proteomes" id="UP000245657">
    <property type="component" value="Unassembled WGS sequence"/>
</dbReference>
<protein>
    <submittedName>
        <fullName evidence="1">Uncharacterized protein</fullName>
    </submittedName>
</protein>
<accession>A0A2V2N6L3</accession>
<dbReference type="AlphaFoldDB" id="A0A2V2N6L3"/>
<keyword evidence="2" id="KW-1185">Reference proteome</keyword>
<evidence type="ECO:0000313" key="2">
    <source>
        <dbReference type="Proteomes" id="UP000245657"/>
    </source>
</evidence>
<organism evidence="1 2">
    <name type="scientific">Methanospirillum lacunae</name>
    <dbReference type="NCBI Taxonomy" id="668570"/>
    <lineage>
        <taxon>Archaea</taxon>
        <taxon>Methanobacteriati</taxon>
        <taxon>Methanobacteriota</taxon>
        <taxon>Stenosarchaea group</taxon>
        <taxon>Methanomicrobia</taxon>
        <taxon>Methanomicrobiales</taxon>
        <taxon>Methanospirillaceae</taxon>
        <taxon>Methanospirillum</taxon>
    </lineage>
</organism>
<comment type="caution">
    <text evidence="1">The sequence shown here is derived from an EMBL/GenBank/DDBJ whole genome shotgun (WGS) entry which is preliminary data.</text>
</comment>